<dbReference type="Proteomes" id="UP000305654">
    <property type="component" value="Unassembled WGS sequence"/>
</dbReference>
<dbReference type="OrthoDB" id="9803101at2"/>
<dbReference type="EMBL" id="VCDI01000003">
    <property type="protein sequence ID" value="TLU72830.1"/>
    <property type="molecule type" value="Genomic_DNA"/>
</dbReference>
<feature type="signal peptide" evidence="2">
    <location>
        <begin position="1"/>
        <end position="25"/>
    </location>
</feature>
<sequence length="157" mass="16190">MFQAGLPQGTCALLLGCGLAVPALADGIVRHPVPNFPISAAVEVPAGYSTIYLSGVGPDPADHATDTESQARSEIKRLGAELAAMHLGLGDVVAMHVFIAPDPKTGKMDFPGMMKAYKEAFGTAAQPNLPTRAAFQVAGLAGPGMLIEIEVIAARKP</sequence>
<dbReference type="InterPro" id="IPR006175">
    <property type="entry name" value="YjgF/YER057c/UK114"/>
</dbReference>
<protein>
    <recommendedName>
        <fullName evidence="5">RidA family protein</fullName>
    </recommendedName>
</protein>
<dbReference type="PROSITE" id="PS01094">
    <property type="entry name" value="UPF0076"/>
    <property type="match status" value="1"/>
</dbReference>
<keyword evidence="4" id="KW-1185">Reference proteome</keyword>
<dbReference type="InterPro" id="IPR035959">
    <property type="entry name" value="RutC-like_sf"/>
</dbReference>
<dbReference type="GO" id="GO:0005829">
    <property type="term" value="C:cytosol"/>
    <property type="evidence" value="ECO:0007669"/>
    <property type="project" value="TreeGrafter"/>
</dbReference>
<evidence type="ECO:0000256" key="2">
    <source>
        <dbReference type="SAM" id="SignalP"/>
    </source>
</evidence>
<dbReference type="RefSeq" id="WP_138326290.1">
    <property type="nucleotide sequence ID" value="NZ_VCDI01000003.1"/>
</dbReference>
<proteinExistence type="inferred from homology"/>
<evidence type="ECO:0000313" key="4">
    <source>
        <dbReference type="Proteomes" id="UP000305654"/>
    </source>
</evidence>
<evidence type="ECO:0008006" key="5">
    <source>
        <dbReference type="Google" id="ProtNLM"/>
    </source>
</evidence>
<dbReference type="PANTHER" id="PTHR11803">
    <property type="entry name" value="2-IMINOBUTANOATE/2-IMINOPROPANOATE DEAMINASE RIDA"/>
    <property type="match status" value="1"/>
</dbReference>
<reference evidence="3 4" key="1">
    <citation type="submission" date="2019-05" db="EMBL/GenBank/DDBJ databases">
        <authorList>
            <person name="Pankratov T."/>
            <person name="Grouzdev D."/>
        </authorList>
    </citation>
    <scope>NUCLEOTIDE SEQUENCE [LARGE SCALE GENOMIC DNA]</scope>
    <source>
        <strain evidence="3 4">KEBCLARHB70R</strain>
    </source>
</reference>
<gene>
    <name evidence="3" type="ORF">FE263_09910</name>
</gene>
<keyword evidence="2" id="KW-0732">Signal</keyword>
<name>A0A5R9J5C4_9PROT</name>
<accession>A0A5R9J5C4</accession>
<dbReference type="Pfam" id="PF01042">
    <property type="entry name" value="Ribonuc_L-PSP"/>
    <property type="match status" value="1"/>
</dbReference>
<dbReference type="SUPFAM" id="SSF55298">
    <property type="entry name" value="YjgF-like"/>
    <property type="match status" value="1"/>
</dbReference>
<comment type="caution">
    <text evidence="3">The sequence shown here is derived from an EMBL/GenBank/DDBJ whole genome shotgun (WGS) entry which is preliminary data.</text>
</comment>
<dbReference type="PANTHER" id="PTHR11803:SF59">
    <property type="entry name" value="ENDORIBONUCLEASE"/>
    <property type="match status" value="1"/>
</dbReference>
<dbReference type="AlphaFoldDB" id="A0A5R9J5C4"/>
<evidence type="ECO:0000256" key="1">
    <source>
        <dbReference type="ARBA" id="ARBA00010552"/>
    </source>
</evidence>
<organism evidence="3 4">
    <name type="scientific">Lichenicoccus roseus</name>
    <dbReference type="NCBI Taxonomy" id="2683649"/>
    <lineage>
        <taxon>Bacteria</taxon>
        <taxon>Pseudomonadati</taxon>
        <taxon>Pseudomonadota</taxon>
        <taxon>Alphaproteobacteria</taxon>
        <taxon>Acetobacterales</taxon>
        <taxon>Acetobacteraceae</taxon>
        <taxon>Lichenicoccus</taxon>
    </lineage>
</organism>
<dbReference type="GO" id="GO:0019239">
    <property type="term" value="F:deaminase activity"/>
    <property type="evidence" value="ECO:0007669"/>
    <property type="project" value="TreeGrafter"/>
</dbReference>
<comment type="similarity">
    <text evidence="1">Belongs to the RutC family.</text>
</comment>
<feature type="chain" id="PRO_5024427555" description="RidA family protein" evidence="2">
    <location>
        <begin position="26"/>
        <end position="157"/>
    </location>
</feature>
<evidence type="ECO:0000313" key="3">
    <source>
        <dbReference type="EMBL" id="TLU72830.1"/>
    </source>
</evidence>
<dbReference type="Gene3D" id="3.30.1330.40">
    <property type="entry name" value="RutC-like"/>
    <property type="match status" value="1"/>
</dbReference>
<dbReference type="InterPro" id="IPR019897">
    <property type="entry name" value="RidA_CS"/>
</dbReference>
<dbReference type="CDD" id="cd06151">
    <property type="entry name" value="YjgF_YER057c_UK114_like_3"/>
    <property type="match status" value="1"/>
</dbReference>